<dbReference type="AlphaFoldDB" id="A0A4R4Q1L5"/>
<dbReference type="Proteomes" id="UP000295075">
    <property type="component" value="Unassembled WGS sequence"/>
</dbReference>
<keyword evidence="2" id="KW-1185">Reference proteome</keyword>
<reference evidence="1 2" key="1">
    <citation type="submission" date="2019-03" db="EMBL/GenBank/DDBJ databases">
        <title>Draft genome sequences of novel Actinobacteria.</title>
        <authorList>
            <person name="Sahin N."/>
            <person name="Ay H."/>
            <person name="Saygin H."/>
        </authorList>
    </citation>
    <scope>NUCLEOTIDE SEQUENCE [LARGE SCALE GENOMIC DNA]</scope>
    <source>
        <strain evidence="1 2">JCM 30547</strain>
    </source>
</reference>
<dbReference type="Pfam" id="PF04237">
    <property type="entry name" value="YjbR"/>
    <property type="match status" value="1"/>
</dbReference>
<protein>
    <recommendedName>
        <fullName evidence="3">MmcQ/YjbR family DNA-binding protein</fullName>
    </recommendedName>
</protein>
<proteinExistence type="predicted"/>
<accession>A0A4R4Q1L5</accession>
<comment type="caution">
    <text evidence="1">The sequence shown here is derived from an EMBL/GenBank/DDBJ whole genome shotgun (WGS) entry which is preliminary data.</text>
</comment>
<dbReference type="EMBL" id="SMKA01000069">
    <property type="protein sequence ID" value="TDC28830.1"/>
    <property type="molecule type" value="Genomic_DNA"/>
</dbReference>
<dbReference type="InterPro" id="IPR058532">
    <property type="entry name" value="YjbR/MT2646/Rv2570-like"/>
</dbReference>
<gene>
    <name evidence="1" type="ORF">E1261_17280</name>
</gene>
<dbReference type="RefSeq" id="WP_132407881.1">
    <property type="nucleotide sequence ID" value="NZ_SMKA01000069.1"/>
</dbReference>
<evidence type="ECO:0000313" key="2">
    <source>
        <dbReference type="Proteomes" id="UP000295075"/>
    </source>
</evidence>
<dbReference type="OrthoDB" id="954305at2"/>
<evidence type="ECO:0008006" key="3">
    <source>
        <dbReference type="Google" id="ProtNLM"/>
    </source>
</evidence>
<organism evidence="1 2">
    <name type="scientific">Kribbella albertanoniae</name>
    <dbReference type="NCBI Taxonomy" id="1266829"/>
    <lineage>
        <taxon>Bacteria</taxon>
        <taxon>Bacillati</taxon>
        <taxon>Actinomycetota</taxon>
        <taxon>Actinomycetes</taxon>
        <taxon>Propionibacteriales</taxon>
        <taxon>Kribbellaceae</taxon>
        <taxon>Kribbella</taxon>
    </lineage>
</organism>
<evidence type="ECO:0000313" key="1">
    <source>
        <dbReference type="EMBL" id="TDC28830.1"/>
    </source>
</evidence>
<sequence length="110" mass="12257">MADWTGVGRVAAELPETAPGVAHEGSPTYEVAGRQFARLRWNDEGREILQFWVPDDRGALVAASPDTYWLAKAFPSAVFAWLDQLDDDELTEVVTDSWSARAPVKVRRLL</sequence>
<name>A0A4R4Q1L5_9ACTN</name>